<dbReference type="RefSeq" id="WP_023355030.1">
    <property type="nucleotide sequence ID" value="NZ_KI535368.1"/>
</dbReference>
<evidence type="ECO:0000256" key="1">
    <source>
        <dbReference type="ARBA" id="ARBA00004651"/>
    </source>
</evidence>
<dbReference type="SUPFAM" id="SSF160964">
    <property type="entry name" value="MalF N-terminal region-like"/>
    <property type="match status" value="1"/>
</dbReference>
<evidence type="ECO:0000259" key="8">
    <source>
        <dbReference type="PROSITE" id="PS50928"/>
    </source>
</evidence>
<dbReference type="AlphaFoldDB" id="V2Y2U9"/>
<proteinExistence type="inferred from homology"/>
<comment type="subcellular location">
    <subcellularLocation>
        <location evidence="1 7">Cell membrane</location>
        <topology evidence="1 7">Multi-pass membrane protein</topology>
    </subcellularLocation>
</comment>
<dbReference type="eggNOG" id="COG1175">
    <property type="taxonomic scope" value="Bacteria"/>
</dbReference>
<evidence type="ECO:0000256" key="4">
    <source>
        <dbReference type="ARBA" id="ARBA00022692"/>
    </source>
</evidence>
<dbReference type="STRING" id="592026.GCWU0000282_002162"/>
<evidence type="ECO:0000256" key="2">
    <source>
        <dbReference type="ARBA" id="ARBA00022448"/>
    </source>
</evidence>
<evidence type="ECO:0000256" key="3">
    <source>
        <dbReference type="ARBA" id="ARBA00022475"/>
    </source>
</evidence>
<feature type="transmembrane region" description="Helical" evidence="7">
    <location>
        <begin position="83"/>
        <end position="104"/>
    </location>
</feature>
<dbReference type="PANTHER" id="PTHR30193:SF1">
    <property type="entry name" value="ABC TRANSPORTER PERMEASE PROTEIN YESP-RELATED"/>
    <property type="match status" value="1"/>
</dbReference>
<feature type="domain" description="ABC transmembrane type-1" evidence="8">
    <location>
        <begin position="79"/>
        <end position="301"/>
    </location>
</feature>
<dbReference type="EMBL" id="ACIL03000013">
    <property type="protein sequence ID" value="ESL03288.1"/>
    <property type="molecule type" value="Genomic_DNA"/>
</dbReference>
<dbReference type="SUPFAM" id="SSF161098">
    <property type="entry name" value="MetI-like"/>
    <property type="match status" value="1"/>
</dbReference>
<dbReference type="InterPro" id="IPR035906">
    <property type="entry name" value="MetI-like_sf"/>
</dbReference>
<dbReference type="InterPro" id="IPR000515">
    <property type="entry name" value="MetI-like"/>
</dbReference>
<dbReference type="Proteomes" id="UP000018227">
    <property type="component" value="Unassembled WGS sequence"/>
</dbReference>
<comment type="similarity">
    <text evidence="7">Belongs to the binding-protein-dependent transport system permease family.</text>
</comment>
<organism evidence="9 10">
    <name type="scientific">Catonella morbi ATCC 51271</name>
    <dbReference type="NCBI Taxonomy" id="592026"/>
    <lineage>
        <taxon>Bacteria</taxon>
        <taxon>Bacillati</taxon>
        <taxon>Bacillota</taxon>
        <taxon>Clostridia</taxon>
        <taxon>Lachnospirales</taxon>
        <taxon>Lachnospiraceae</taxon>
        <taxon>Catonella</taxon>
    </lineage>
</organism>
<dbReference type="PROSITE" id="PS50928">
    <property type="entry name" value="ABC_TM1"/>
    <property type="match status" value="1"/>
</dbReference>
<feature type="transmembrane region" description="Helical" evidence="7">
    <location>
        <begin position="164"/>
        <end position="186"/>
    </location>
</feature>
<dbReference type="InterPro" id="IPR051393">
    <property type="entry name" value="ABC_transporter_permease"/>
</dbReference>
<evidence type="ECO:0000313" key="9">
    <source>
        <dbReference type="EMBL" id="ESL03288.1"/>
    </source>
</evidence>
<reference evidence="9 10" key="1">
    <citation type="submission" date="2013-06" db="EMBL/GenBank/DDBJ databases">
        <authorList>
            <person name="Weinstock G."/>
            <person name="Sodergren E."/>
            <person name="Clifton S."/>
            <person name="Fulton L."/>
            <person name="Fulton B."/>
            <person name="Courtney L."/>
            <person name="Fronick C."/>
            <person name="Harrison M."/>
            <person name="Strong C."/>
            <person name="Farmer C."/>
            <person name="Delahaunty K."/>
            <person name="Markovic C."/>
            <person name="Hall O."/>
            <person name="Minx P."/>
            <person name="Tomlinson C."/>
            <person name="Mitreva M."/>
            <person name="Nelson J."/>
            <person name="Hou S."/>
            <person name="Wollam A."/>
            <person name="Pepin K.H."/>
            <person name="Johnson M."/>
            <person name="Bhonagiri V."/>
            <person name="Nash W.E."/>
            <person name="Warren W."/>
            <person name="Chinwalla A."/>
            <person name="Mardis E.R."/>
            <person name="Wilson R.K."/>
        </authorList>
    </citation>
    <scope>NUCLEOTIDE SEQUENCE [LARGE SCALE GENOMIC DNA]</scope>
    <source>
        <strain evidence="9 10">ATCC 51271</strain>
    </source>
</reference>
<dbReference type="CDD" id="cd06261">
    <property type="entry name" value="TM_PBP2"/>
    <property type="match status" value="1"/>
</dbReference>
<evidence type="ECO:0000313" key="10">
    <source>
        <dbReference type="Proteomes" id="UP000018227"/>
    </source>
</evidence>
<keyword evidence="10" id="KW-1185">Reference proteome</keyword>
<keyword evidence="4 7" id="KW-0812">Transmembrane</keyword>
<dbReference type="Pfam" id="PF00528">
    <property type="entry name" value="BPD_transp_1"/>
    <property type="match status" value="1"/>
</dbReference>
<feature type="transmembrane region" description="Helical" evidence="7">
    <location>
        <begin position="283"/>
        <end position="302"/>
    </location>
</feature>
<sequence length="312" mass="35394">MTKAGIRKADKRKIRWKNELEGFLFVLPWIIGFFLFSLYPIFMSGYYSFTDFSAIKDPKWVGIDNYKDLFLDPLFYKSMINTLIYVAFSVVLCIFTALIIASMLNGKWRGRTIFRSIFFLPSVVPVVASTMIWVWVFDPLNGYLNKILGKFGVPTINWLGDPSWTMTSVIIITLWGMGSSMVIFLAAMQDVPTELYEAAGMDGAGSIAKFTNITLPGIAHVILYQIVLVMINGFQYFTQVYIIIRAQSGNISQGINGGPRDSLMMYPLYLFYNAFTGLKMGKAAAMSWILFLVVCIITFLITKISKKWVNKQ</sequence>
<evidence type="ECO:0000256" key="5">
    <source>
        <dbReference type="ARBA" id="ARBA00022989"/>
    </source>
</evidence>
<evidence type="ECO:0000256" key="6">
    <source>
        <dbReference type="ARBA" id="ARBA00023136"/>
    </source>
</evidence>
<dbReference type="PANTHER" id="PTHR30193">
    <property type="entry name" value="ABC TRANSPORTER PERMEASE PROTEIN"/>
    <property type="match status" value="1"/>
</dbReference>
<dbReference type="GO" id="GO:0005886">
    <property type="term" value="C:plasma membrane"/>
    <property type="evidence" value="ECO:0007669"/>
    <property type="project" value="UniProtKB-SubCell"/>
</dbReference>
<keyword evidence="2 7" id="KW-0813">Transport</keyword>
<feature type="transmembrane region" description="Helical" evidence="7">
    <location>
        <begin position="20"/>
        <end position="42"/>
    </location>
</feature>
<accession>V2Y2U9</accession>
<dbReference type="Gene3D" id="1.10.3720.10">
    <property type="entry name" value="MetI-like"/>
    <property type="match status" value="1"/>
</dbReference>
<name>V2Y2U9_9FIRM</name>
<dbReference type="HOGENOM" id="CLU_016047_0_2_9"/>
<feature type="transmembrane region" description="Helical" evidence="7">
    <location>
        <begin position="116"/>
        <end position="136"/>
    </location>
</feature>
<comment type="caution">
    <text evidence="9">The sequence shown here is derived from an EMBL/GenBank/DDBJ whole genome shotgun (WGS) entry which is preliminary data.</text>
</comment>
<keyword evidence="3" id="KW-1003">Cell membrane</keyword>
<keyword evidence="6 7" id="KW-0472">Membrane</keyword>
<gene>
    <name evidence="9" type="ORF">GCWU0000282_002162</name>
</gene>
<dbReference type="GO" id="GO:0055085">
    <property type="term" value="P:transmembrane transport"/>
    <property type="evidence" value="ECO:0007669"/>
    <property type="project" value="InterPro"/>
</dbReference>
<protein>
    <submittedName>
        <fullName evidence="9">ABC transporter, permease protein</fullName>
    </submittedName>
</protein>
<evidence type="ECO:0000256" key="7">
    <source>
        <dbReference type="RuleBase" id="RU363032"/>
    </source>
</evidence>
<keyword evidence="5 7" id="KW-1133">Transmembrane helix</keyword>